<evidence type="ECO:0000313" key="3">
    <source>
        <dbReference type="Proteomes" id="UP000830375"/>
    </source>
</evidence>
<dbReference type="InterPro" id="IPR024445">
    <property type="entry name" value="Tnp_ISXO2-like"/>
</dbReference>
<feature type="domain" description="ISXO2-like transposase" evidence="1">
    <location>
        <begin position="26"/>
        <end position="162"/>
    </location>
</feature>
<evidence type="ECO:0000313" key="2">
    <source>
        <dbReference type="EMBL" id="KAI2645941.1"/>
    </source>
</evidence>
<gene>
    <name evidence="2" type="ORF">H4Q32_025293</name>
</gene>
<reference evidence="2 3" key="1">
    <citation type="submission" date="2022-01" db="EMBL/GenBank/DDBJ databases">
        <title>A high-quality chromosome-level genome assembly of rohu carp, Labeo rohita.</title>
        <authorList>
            <person name="Arick M.A. II"/>
            <person name="Hsu C.-Y."/>
            <person name="Magbanua Z."/>
            <person name="Pechanova O."/>
            <person name="Grover C."/>
            <person name="Miller E."/>
            <person name="Thrash A."/>
            <person name="Ezzel L."/>
            <person name="Alam S."/>
            <person name="Benzie J."/>
            <person name="Hamilton M."/>
            <person name="Karsi A."/>
            <person name="Lawrence M.L."/>
            <person name="Peterson D.G."/>
        </authorList>
    </citation>
    <scope>NUCLEOTIDE SEQUENCE [LARGE SCALE GENOMIC DNA]</scope>
    <source>
        <strain evidence="3">BAU-BD-2019</strain>
        <tissue evidence="2">Blood</tissue>
    </source>
</reference>
<comment type="caution">
    <text evidence="2">The sequence shown here is derived from an EMBL/GenBank/DDBJ whole genome shotgun (WGS) entry which is preliminary data.</text>
</comment>
<evidence type="ECO:0000259" key="1">
    <source>
        <dbReference type="SMART" id="SM01126"/>
    </source>
</evidence>
<dbReference type="InterPro" id="IPR053164">
    <property type="entry name" value="IS1016-like_transposase"/>
</dbReference>
<sequence>MIQDGIAGSSATLSKMTKKLRMVCKKALGNYKRKTGQFVGGRTDMGEEELTKHGEEKSGSLASWLLGGSRNNLIPVITRHVRRGSTILSDEWRPYRRALTTLGYTHYTVNHSRWFVDPVHGGHTQNIERAWSTYKNQVWRLRGNRTEKLLKEHLTCIEWTYWLGHNHRDGPLGRLLKDIRRRYRV</sequence>
<dbReference type="PANTHER" id="PTHR47163:SF2">
    <property type="entry name" value="SI:DKEY-17M8.2"/>
    <property type="match status" value="1"/>
</dbReference>
<name>A0ABQ8L8C9_LABRO</name>
<dbReference type="PANTHER" id="PTHR47163">
    <property type="entry name" value="DDE_TNP_IS1595 DOMAIN-CONTAINING PROTEIN"/>
    <property type="match status" value="1"/>
</dbReference>
<keyword evidence="3" id="KW-1185">Reference proteome</keyword>
<organism evidence="2 3">
    <name type="scientific">Labeo rohita</name>
    <name type="common">Indian major carp</name>
    <name type="synonym">Cyprinus rohita</name>
    <dbReference type="NCBI Taxonomy" id="84645"/>
    <lineage>
        <taxon>Eukaryota</taxon>
        <taxon>Metazoa</taxon>
        <taxon>Chordata</taxon>
        <taxon>Craniata</taxon>
        <taxon>Vertebrata</taxon>
        <taxon>Euteleostomi</taxon>
        <taxon>Actinopterygii</taxon>
        <taxon>Neopterygii</taxon>
        <taxon>Teleostei</taxon>
        <taxon>Ostariophysi</taxon>
        <taxon>Cypriniformes</taxon>
        <taxon>Cyprinidae</taxon>
        <taxon>Labeoninae</taxon>
        <taxon>Labeonini</taxon>
        <taxon>Labeo</taxon>
    </lineage>
</organism>
<dbReference type="EMBL" id="JACTAM010002123">
    <property type="protein sequence ID" value="KAI2645941.1"/>
    <property type="molecule type" value="Genomic_DNA"/>
</dbReference>
<dbReference type="Pfam" id="PF12762">
    <property type="entry name" value="DDE_Tnp_IS1595"/>
    <property type="match status" value="1"/>
</dbReference>
<proteinExistence type="predicted"/>
<dbReference type="SMART" id="SM01126">
    <property type="entry name" value="DDE_Tnp_IS1595"/>
    <property type="match status" value="1"/>
</dbReference>
<accession>A0ABQ8L8C9</accession>
<protein>
    <recommendedName>
        <fullName evidence="1">ISXO2-like transposase domain-containing protein</fullName>
    </recommendedName>
</protein>
<dbReference type="Proteomes" id="UP000830375">
    <property type="component" value="Unassembled WGS sequence"/>
</dbReference>